<dbReference type="PROSITE" id="PS50928">
    <property type="entry name" value="ABC_TM1"/>
    <property type="match status" value="1"/>
</dbReference>
<organism evidence="8 9">
    <name type="scientific">[Bacillus] enclensis</name>
    <dbReference type="NCBI Taxonomy" id="1402860"/>
    <lineage>
        <taxon>Bacteria</taxon>
        <taxon>Bacillati</taxon>
        <taxon>Bacillota</taxon>
        <taxon>Bacilli</taxon>
        <taxon>Bacillales</taxon>
        <taxon>Bacillaceae</taxon>
        <taxon>Rossellomorea</taxon>
    </lineage>
</organism>
<evidence type="ECO:0000256" key="3">
    <source>
        <dbReference type="ARBA" id="ARBA00022692"/>
    </source>
</evidence>
<comment type="subcellular location">
    <subcellularLocation>
        <location evidence="1">Membrane</location>
        <topology evidence="1">Multi-pass membrane protein</topology>
    </subcellularLocation>
</comment>
<keyword evidence="4 6" id="KW-1133">Transmembrane helix</keyword>
<evidence type="ECO:0000313" key="8">
    <source>
        <dbReference type="EMBL" id="SCC09349.1"/>
    </source>
</evidence>
<dbReference type="Gene3D" id="1.10.3720.10">
    <property type="entry name" value="MetI-like"/>
    <property type="match status" value="1"/>
</dbReference>
<dbReference type="Proteomes" id="UP000181997">
    <property type="component" value="Unassembled WGS sequence"/>
</dbReference>
<feature type="transmembrane region" description="Helical" evidence="6">
    <location>
        <begin position="119"/>
        <end position="140"/>
    </location>
</feature>
<keyword evidence="9" id="KW-1185">Reference proteome</keyword>
<evidence type="ECO:0000256" key="2">
    <source>
        <dbReference type="ARBA" id="ARBA00022448"/>
    </source>
</evidence>
<evidence type="ECO:0000259" key="7">
    <source>
        <dbReference type="PROSITE" id="PS50928"/>
    </source>
</evidence>
<accession>A0A0V8HJP0</accession>
<evidence type="ECO:0000256" key="1">
    <source>
        <dbReference type="ARBA" id="ARBA00004141"/>
    </source>
</evidence>
<keyword evidence="3 6" id="KW-0812">Transmembrane</keyword>
<keyword evidence="5 6" id="KW-0472">Membrane</keyword>
<dbReference type="EMBL" id="FMAU01000002">
    <property type="protein sequence ID" value="SCC09349.1"/>
    <property type="molecule type" value="Genomic_DNA"/>
</dbReference>
<dbReference type="PANTHER" id="PTHR43839">
    <property type="entry name" value="OPPC IN A BINDING PROTEIN-DEPENDENT TRANSPORT SYSTEM"/>
    <property type="match status" value="1"/>
</dbReference>
<dbReference type="GO" id="GO:0016020">
    <property type="term" value="C:membrane"/>
    <property type="evidence" value="ECO:0007669"/>
    <property type="project" value="UniProtKB-SubCell"/>
</dbReference>
<proteinExistence type="predicted"/>
<feature type="transmembrane region" description="Helical" evidence="6">
    <location>
        <begin position="80"/>
        <end position="107"/>
    </location>
</feature>
<dbReference type="InterPro" id="IPR000515">
    <property type="entry name" value="MetI-like"/>
</dbReference>
<dbReference type="SUPFAM" id="SSF161098">
    <property type="entry name" value="MetI-like"/>
    <property type="match status" value="1"/>
</dbReference>
<dbReference type="AlphaFoldDB" id="A0A0V8HJP0"/>
<gene>
    <name evidence="8" type="ORF">GA0061094_2439</name>
</gene>
<feature type="transmembrane region" description="Helical" evidence="6">
    <location>
        <begin position="7"/>
        <end position="31"/>
    </location>
</feature>
<dbReference type="InterPro" id="IPR035906">
    <property type="entry name" value="MetI-like_sf"/>
</dbReference>
<feature type="transmembrane region" description="Helical" evidence="6">
    <location>
        <begin position="272"/>
        <end position="291"/>
    </location>
</feature>
<dbReference type="OrthoDB" id="2351941at2"/>
<dbReference type="GO" id="GO:0055085">
    <property type="term" value="P:transmembrane transport"/>
    <property type="evidence" value="ECO:0007669"/>
    <property type="project" value="InterPro"/>
</dbReference>
<protein>
    <submittedName>
        <fullName evidence="8">Peptide/nickel transport system permease protein</fullName>
    </submittedName>
</protein>
<feature type="domain" description="ABC transmembrane type-1" evidence="7">
    <location>
        <begin position="84"/>
        <end position="295"/>
    </location>
</feature>
<dbReference type="RefSeq" id="WP_058298579.1">
    <property type="nucleotide sequence ID" value="NZ_FMAU01000002.1"/>
</dbReference>
<evidence type="ECO:0000256" key="5">
    <source>
        <dbReference type="ARBA" id="ARBA00023136"/>
    </source>
</evidence>
<evidence type="ECO:0000256" key="6">
    <source>
        <dbReference type="SAM" id="Phobius"/>
    </source>
</evidence>
<keyword evidence="2" id="KW-0813">Transport</keyword>
<feature type="transmembrane region" description="Helical" evidence="6">
    <location>
        <begin position="155"/>
        <end position="174"/>
    </location>
</feature>
<evidence type="ECO:0000313" key="9">
    <source>
        <dbReference type="Proteomes" id="UP000181997"/>
    </source>
</evidence>
<evidence type="ECO:0000256" key="4">
    <source>
        <dbReference type="ARBA" id="ARBA00022989"/>
    </source>
</evidence>
<name>A0A0V8HJP0_9BACI</name>
<dbReference type="PANTHER" id="PTHR43839:SF3">
    <property type="entry name" value="OLIGOPEPTIDE ABC TRANSPORTER, PERMEASE PROTEIN"/>
    <property type="match status" value="1"/>
</dbReference>
<feature type="transmembrane region" description="Helical" evidence="6">
    <location>
        <begin position="220"/>
        <end position="238"/>
    </location>
</feature>
<reference evidence="9" key="1">
    <citation type="submission" date="2016-08" db="EMBL/GenBank/DDBJ databases">
        <authorList>
            <person name="Varghese N."/>
            <person name="Submissions Spin"/>
        </authorList>
    </citation>
    <scope>NUCLEOTIDE SEQUENCE [LARGE SCALE GENOMIC DNA]</scope>
    <source>
        <strain evidence="9">SGD-1123</strain>
    </source>
</reference>
<dbReference type="CDD" id="cd06261">
    <property type="entry name" value="TM_PBP2"/>
    <property type="match status" value="1"/>
</dbReference>
<sequence length="335" mass="38054">MKTAAFYRIGFIVCTSSILLLLISSLIYNLLPDNDIPQMLLLRNDDGRIIGDAPFAPSWQFPFGTDREGYDIGYKLLEGAIYTIGAAIIISLLSFIVAFGIGIFGGFSKFRVKSFAHKFFTAFYFIPQSIIAYNILYPVIWEPMEGFTTTLSERIVIEVLVLALITVPTTSILISNETEQILSEEFIASARVLGGSPLFIFYKHVFPHLKMRLFIIYPKIVIQMLLIIAHLGFFTLYFGGTDVCYTPFCHPPKPFIQEWSGMMGTSYKELGLSWWIFMGPLLCFTVTILLLNGITKCIAGLVEHDRYQRKQKSCEDETHSFESDSDQERFILLKN</sequence>